<sequence>MAYQARMGVPITIPHPVRDVNDDPVAGQASAVTKSLLKPDRTVDATTAVTLTDLATGWVQAVLTLPTLGVYTLTLANPDAPTADGRKTDYFISVSAGLEASATLLTSRDRVRTRLQLKNSAGNPITPGDSQLVIRFGKVIDTDILIAGFGQCIDSTAEHRQFGSWAWQVFIFYLTLSFKSLRQMRIVKDRQAIWRHLDDTIYS</sequence>
<protein>
    <submittedName>
        <fullName evidence="1">Uncharacterized protein</fullName>
    </submittedName>
</protein>
<reference evidence="1" key="1">
    <citation type="journal article" date="2015" name="Nature">
        <title>Complex archaea that bridge the gap between prokaryotes and eukaryotes.</title>
        <authorList>
            <person name="Spang A."/>
            <person name="Saw J.H."/>
            <person name="Jorgensen S.L."/>
            <person name="Zaremba-Niedzwiedzka K."/>
            <person name="Martijn J."/>
            <person name="Lind A.E."/>
            <person name="van Eijk R."/>
            <person name="Schleper C."/>
            <person name="Guy L."/>
            <person name="Ettema T.J."/>
        </authorList>
    </citation>
    <scope>NUCLEOTIDE SEQUENCE</scope>
</reference>
<organism evidence="1">
    <name type="scientific">marine sediment metagenome</name>
    <dbReference type="NCBI Taxonomy" id="412755"/>
    <lineage>
        <taxon>unclassified sequences</taxon>
        <taxon>metagenomes</taxon>
        <taxon>ecological metagenomes</taxon>
    </lineage>
</organism>
<feature type="non-terminal residue" evidence="1">
    <location>
        <position position="203"/>
    </location>
</feature>
<comment type="caution">
    <text evidence="1">The sequence shown here is derived from an EMBL/GenBank/DDBJ whole genome shotgun (WGS) entry which is preliminary data.</text>
</comment>
<accession>A0A0F8YUW0</accession>
<gene>
    <name evidence="1" type="ORF">LCGC14_2775070</name>
</gene>
<dbReference type="EMBL" id="LAZR01051391">
    <property type="protein sequence ID" value="KKK85263.1"/>
    <property type="molecule type" value="Genomic_DNA"/>
</dbReference>
<proteinExistence type="predicted"/>
<dbReference type="AlphaFoldDB" id="A0A0F8YUW0"/>
<name>A0A0F8YUW0_9ZZZZ</name>
<evidence type="ECO:0000313" key="1">
    <source>
        <dbReference type="EMBL" id="KKK85263.1"/>
    </source>
</evidence>